<dbReference type="AlphaFoldDB" id="A0A8C5S3T3"/>
<sequence>LLAVPGSHQPSHLKVDGIHAKFVGVQVAELGKGSRHVVQVVDGFGDRVDHFLAMSLEFGVLAHRGPASPHPGLVFVGEHHLGRLVPSTAGLPFYRAGEAEPSTPFPAPAQRHHTPPHGVGEERRWRAFS</sequence>
<evidence type="ECO:0000313" key="2">
    <source>
        <dbReference type="Ensembl" id="ENSLLTP00000012630.1"/>
    </source>
</evidence>
<proteinExistence type="predicted"/>
<evidence type="ECO:0000256" key="1">
    <source>
        <dbReference type="SAM" id="MobiDB-lite"/>
    </source>
</evidence>
<feature type="region of interest" description="Disordered" evidence="1">
    <location>
        <begin position="95"/>
        <end position="129"/>
    </location>
</feature>
<feature type="compositionally biased region" description="Basic and acidic residues" evidence="1">
    <location>
        <begin position="119"/>
        <end position="129"/>
    </location>
</feature>
<dbReference type="Proteomes" id="UP000694406">
    <property type="component" value="Unplaced"/>
</dbReference>
<reference evidence="2" key="2">
    <citation type="submission" date="2025-09" db="UniProtKB">
        <authorList>
            <consortium name="Ensembl"/>
        </authorList>
    </citation>
    <scope>IDENTIFICATION</scope>
</reference>
<evidence type="ECO:0000313" key="3">
    <source>
        <dbReference type="Proteomes" id="UP000694406"/>
    </source>
</evidence>
<name>A0A8C5S3T3_LATLA</name>
<organism evidence="2 3">
    <name type="scientific">Laticauda laticaudata</name>
    <name type="common">Blue-ringed sea krait</name>
    <name type="synonym">Blue-lipped sea krait</name>
    <dbReference type="NCBI Taxonomy" id="8630"/>
    <lineage>
        <taxon>Eukaryota</taxon>
        <taxon>Metazoa</taxon>
        <taxon>Chordata</taxon>
        <taxon>Craniata</taxon>
        <taxon>Vertebrata</taxon>
        <taxon>Euteleostomi</taxon>
        <taxon>Lepidosauria</taxon>
        <taxon>Squamata</taxon>
        <taxon>Bifurcata</taxon>
        <taxon>Unidentata</taxon>
        <taxon>Episquamata</taxon>
        <taxon>Toxicofera</taxon>
        <taxon>Serpentes</taxon>
        <taxon>Colubroidea</taxon>
        <taxon>Elapidae</taxon>
        <taxon>Laticaudinae</taxon>
        <taxon>Laticauda</taxon>
    </lineage>
</organism>
<protein>
    <submittedName>
        <fullName evidence="2">Uncharacterized protein</fullName>
    </submittedName>
</protein>
<reference evidence="2" key="1">
    <citation type="submission" date="2025-08" db="UniProtKB">
        <authorList>
            <consortium name="Ensembl"/>
        </authorList>
    </citation>
    <scope>IDENTIFICATION</scope>
</reference>
<keyword evidence="3" id="KW-1185">Reference proteome</keyword>
<accession>A0A8C5S3T3</accession>
<dbReference type="Ensembl" id="ENSLLTT00000013120.1">
    <property type="protein sequence ID" value="ENSLLTP00000012630.1"/>
    <property type="gene ID" value="ENSLLTG00000009664.1"/>
</dbReference>